<proteinExistence type="predicted"/>
<sequence length="70" mass="8233">METFNKLVRDKIPEMIEDNGENCKYKILDEDQYADQLKIKLKEEVKEYLETTNDSNAVEELADILEVIHS</sequence>
<evidence type="ECO:0008006" key="3">
    <source>
        <dbReference type="Google" id="ProtNLM"/>
    </source>
</evidence>
<name>A0A1I4AP05_9LACT</name>
<accession>A0A1I4AP05</accession>
<evidence type="ECO:0000313" key="1">
    <source>
        <dbReference type="EMBL" id="SFK57651.1"/>
    </source>
</evidence>
<dbReference type="Proteomes" id="UP000199589">
    <property type="component" value="Unassembled WGS sequence"/>
</dbReference>
<keyword evidence="2" id="KW-1185">Reference proteome</keyword>
<dbReference type="CDD" id="cd11532">
    <property type="entry name" value="NTP-PPase_COG4997"/>
    <property type="match status" value="1"/>
</dbReference>
<gene>
    <name evidence="1" type="ORF">SAMN04488569_10522</name>
</gene>
<dbReference type="EMBL" id="FOSJ01000052">
    <property type="protein sequence ID" value="SFK57651.1"/>
    <property type="molecule type" value="Genomic_DNA"/>
</dbReference>
<organism evidence="1 2">
    <name type="scientific">Marinilactibacillus piezotolerans</name>
    <dbReference type="NCBI Taxonomy" id="258723"/>
    <lineage>
        <taxon>Bacteria</taxon>
        <taxon>Bacillati</taxon>
        <taxon>Bacillota</taxon>
        <taxon>Bacilli</taxon>
        <taxon>Lactobacillales</taxon>
        <taxon>Carnobacteriaceae</taxon>
        <taxon>Marinilactibacillus</taxon>
    </lineage>
</organism>
<dbReference type="AlphaFoldDB" id="A0A1I4AP05"/>
<protein>
    <recommendedName>
        <fullName evidence="3">Phosphoribosyl-ATP pyrophosphohydrolase</fullName>
    </recommendedName>
</protein>
<evidence type="ECO:0000313" key="2">
    <source>
        <dbReference type="Proteomes" id="UP000199589"/>
    </source>
</evidence>
<dbReference type="RefSeq" id="WP_091898401.1">
    <property type="nucleotide sequence ID" value="NZ_FOSJ01000052.1"/>
</dbReference>
<dbReference type="InterPro" id="IPR038735">
    <property type="entry name" value="MSMEG_1276-like_NTP-PPase_dom"/>
</dbReference>
<reference evidence="2" key="1">
    <citation type="submission" date="2016-10" db="EMBL/GenBank/DDBJ databases">
        <authorList>
            <person name="Varghese N."/>
            <person name="Submissions S."/>
        </authorList>
    </citation>
    <scope>NUCLEOTIDE SEQUENCE [LARGE SCALE GENOMIC DNA]</scope>
    <source>
        <strain evidence="2">DSM 16108</strain>
    </source>
</reference>